<dbReference type="AlphaFoldDB" id="T1EX88"/>
<dbReference type="KEGG" id="hro:HELRODRAFT_165748"/>
<sequence length="112" mass="13366">MMLSLMFLLLLLFLLLMSLSLIITDVLNLTLSTFLILWSVENDDGDDDEEDSGDNESVDDVDHENDDYMKMMMVYVYFKCDSQIPKFNFHGTFLYTTQFRQFRFYTLNLYYD</sequence>
<dbReference type="EMBL" id="AMQM01002161">
    <property type="status" value="NOT_ANNOTATED_CDS"/>
    <property type="molecule type" value="Genomic_DNA"/>
</dbReference>
<dbReference type="InParanoid" id="T1EX88"/>
<dbReference type="GeneID" id="20201188"/>
<dbReference type="EnsemblMetazoa" id="HelroT165748">
    <property type="protein sequence ID" value="HelroP165748"/>
    <property type="gene ID" value="HelroG165748"/>
</dbReference>
<gene>
    <name evidence="3" type="primary">20201188</name>
    <name evidence="2" type="ORF">HELRODRAFT_165748</name>
</gene>
<keyword evidence="4" id="KW-1185">Reference proteome</keyword>
<evidence type="ECO:0000256" key="1">
    <source>
        <dbReference type="SAM" id="SignalP"/>
    </source>
</evidence>
<dbReference type="HOGENOM" id="CLU_2148550_0_0_1"/>
<reference evidence="3" key="3">
    <citation type="submission" date="2015-06" db="UniProtKB">
        <authorList>
            <consortium name="EnsemblMetazoa"/>
        </authorList>
    </citation>
    <scope>IDENTIFICATION</scope>
</reference>
<dbReference type="EMBL" id="KB097700">
    <property type="protein sequence ID" value="ESN91689.1"/>
    <property type="molecule type" value="Genomic_DNA"/>
</dbReference>
<evidence type="ECO:0000313" key="4">
    <source>
        <dbReference type="Proteomes" id="UP000015101"/>
    </source>
</evidence>
<protein>
    <submittedName>
        <fullName evidence="2 3">Uncharacterized protein</fullName>
    </submittedName>
</protein>
<dbReference type="Proteomes" id="UP000015101">
    <property type="component" value="Unassembled WGS sequence"/>
</dbReference>
<evidence type="ECO:0000313" key="3">
    <source>
        <dbReference type="EnsemblMetazoa" id="HelroP165748"/>
    </source>
</evidence>
<organism evidence="3 4">
    <name type="scientific">Helobdella robusta</name>
    <name type="common">Californian leech</name>
    <dbReference type="NCBI Taxonomy" id="6412"/>
    <lineage>
        <taxon>Eukaryota</taxon>
        <taxon>Metazoa</taxon>
        <taxon>Spiralia</taxon>
        <taxon>Lophotrochozoa</taxon>
        <taxon>Annelida</taxon>
        <taxon>Clitellata</taxon>
        <taxon>Hirudinea</taxon>
        <taxon>Rhynchobdellida</taxon>
        <taxon>Glossiphoniidae</taxon>
        <taxon>Helobdella</taxon>
    </lineage>
</organism>
<dbReference type="RefSeq" id="XP_009030510.1">
    <property type="nucleotide sequence ID" value="XM_009032262.1"/>
</dbReference>
<proteinExistence type="predicted"/>
<accession>T1EX88</accession>
<reference evidence="2 4" key="2">
    <citation type="journal article" date="2013" name="Nature">
        <title>Insights into bilaterian evolution from three spiralian genomes.</title>
        <authorList>
            <person name="Simakov O."/>
            <person name="Marletaz F."/>
            <person name="Cho S.J."/>
            <person name="Edsinger-Gonzales E."/>
            <person name="Havlak P."/>
            <person name="Hellsten U."/>
            <person name="Kuo D.H."/>
            <person name="Larsson T."/>
            <person name="Lv J."/>
            <person name="Arendt D."/>
            <person name="Savage R."/>
            <person name="Osoegawa K."/>
            <person name="de Jong P."/>
            <person name="Grimwood J."/>
            <person name="Chapman J.A."/>
            <person name="Shapiro H."/>
            <person name="Aerts A."/>
            <person name="Otillar R.P."/>
            <person name="Terry A.Y."/>
            <person name="Boore J.L."/>
            <person name="Grigoriev I.V."/>
            <person name="Lindberg D.R."/>
            <person name="Seaver E.C."/>
            <person name="Weisblat D.A."/>
            <person name="Putnam N.H."/>
            <person name="Rokhsar D.S."/>
        </authorList>
    </citation>
    <scope>NUCLEOTIDE SEQUENCE</scope>
</reference>
<name>T1EX88_HELRO</name>
<reference evidence="4" key="1">
    <citation type="submission" date="2012-12" db="EMBL/GenBank/DDBJ databases">
        <authorList>
            <person name="Hellsten U."/>
            <person name="Grimwood J."/>
            <person name="Chapman J.A."/>
            <person name="Shapiro H."/>
            <person name="Aerts A."/>
            <person name="Otillar R.P."/>
            <person name="Terry A.Y."/>
            <person name="Boore J.L."/>
            <person name="Simakov O."/>
            <person name="Marletaz F."/>
            <person name="Cho S.-J."/>
            <person name="Edsinger-Gonzales E."/>
            <person name="Havlak P."/>
            <person name="Kuo D.-H."/>
            <person name="Larsson T."/>
            <person name="Lv J."/>
            <person name="Arendt D."/>
            <person name="Savage R."/>
            <person name="Osoegawa K."/>
            <person name="de Jong P."/>
            <person name="Lindberg D.R."/>
            <person name="Seaver E.C."/>
            <person name="Weisblat D.A."/>
            <person name="Putnam N.H."/>
            <person name="Grigoriev I.V."/>
            <person name="Rokhsar D.S."/>
        </authorList>
    </citation>
    <scope>NUCLEOTIDE SEQUENCE</scope>
</reference>
<feature type="signal peptide" evidence="1">
    <location>
        <begin position="1"/>
        <end position="20"/>
    </location>
</feature>
<feature type="chain" id="PRO_5010980143" evidence="1">
    <location>
        <begin position="21"/>
        <end position="112"/>
    </location>
</feature>
<dbReference type="CTD" id="20201188"/>
<keyword evidence="1" id="KW-0732">Signal</keyword>
<evidence type="ECO:0000313" key="2">
    <source>
        <dbReference type="EMBL" id="ESN91689.1"/>
    </source>
</evidence>